<dbReference type="SUPFAM" id="SSF52980">
    <property type="entry name" value="Restriction endonuclease-like"/>
    <property type="match status" value="1"/>
</dbReference>
<dbReference type="InterPro" id="IPR011335">
    <property type="entry name" value="Restrct_endonuc-II-like"/>
</dbReference>
<keyword evidence="3" id="KW-1185">Reference proteome</keyword>
<dbReference type="GO" id="GO:0015666">
    <property type="term" value="F:restriction endodeoxyribonuclease activity"/>
    <property type="evidence" value="ECO:0007669"/>
    <property type="project" value="TreeGrafter"/>
</dbReference>
<dbReference type="GO" id="GO:0003677">
    <property type="term" value="F:DNA binding"/>
    <property type="evidence" value="ECO:0007669"/>
    <property type="project" value="InterPro"/>
</dbReference>
<dbReference type="Pfam" id="PF04471">
    <property type="entry name" value="Mrr_cat"/>
    <property type="match status" value="1"/>
</dbReference>
<dbReference type="PANTHER" id="PTHR30015:SF7">
    <property type="entry name" value="TYPE IV METHYL-DIRECTED RESTRICTION ENZYME ECOKMRR"/>
    <property type="match status" value="1"/>
</dbReference>
<reference evidence="2 3" key="1">
    <citation type="submission" date="2016-10" db="EMBL/GenBank/DDBJ databases">
        <authorList>
            <person name="de Groot N.N."/>
        </authorList>
    </citation>
    <scope>NUCLEOTIDE SEQUENCE [LARGE SCALE GENOMIC DNA]</scope>
    <source>
        <strain evidence="2 3">DSM 17890</strain>
    </source>
</reference>
<protein>
    <submittedName>
        <fullName evidence="2">Restriction system protein</fullName>
    </submittedName>
</protein>
<evidence type="ECO:0000313" key="2">
    <source>
        <dbReference type="EMBL" id="SDW90404.1"/>
    </source>
</evidence>
<dbReference type="AlphaFoldDB" id="A0A1H2XD72"/>
<name>A0A1H2XD72_9RHOB</name>
<feature type="domain" description="Restriction endonuclease type IV Mrr" evidence="1">
    <location>
        <begin position="43"/>
        <end position="154"/>
    </location>
</feature>
<dbReference type="PANTHER" id="PTHR30015">
    <property type="entry name" value="MRR RESTRICTION SYSTEM PROTEIN"/>
    <property type="match status" value="1"/>
</dbReference>
<gene>
    <name evidence="2" type="ORF">SAMN05444336_102685</name>
</gene>
<sequence length="185" mass="20850">MFSKSALPGIRLAITRLRVSAQVEETAGDLILKRLKSGRTHYRFEHHRFEHFGAHPLTCMGYHARVTKASGDGRVDVIAHRDELGFEPPIIKVQVKQVLDQIGRPAVQQLHGAIETGEHGLFETLGGFTNDARVFERSKPNLRLVDGDALIALIYNHYHKFEPRWQRLIPLRRVYIPGGGAASED</sequence>
<dbReference type="OrthoDB" id="9781481at2"/>
<dbReference type="InterPro" id="IPR052906">
    <property type="entry name" value="Type_IV_Methyl-Rstrct_Enzyme"/>
</dbReference>
<dbReference type="RefSeq" id="WP_092680896.1">
    <property type="nucleotide sequence ID" value="NZ_FNMZ01000002.1"/>
</dbReference>
<dbReference type="InterPro" id="IPR007560">
    <property type="entry name" value="Restrct_endonuc_IV_Mrr"/>
</dbReference>
<dbReference type="InterPro" id="IPR011856">
    <property type="entry name" value="tRNA_endonuc-like_dom_sf"/>
</dbReference>
<dbReference type="GO" id="GO:0009307">
    <property type="term" value="P:DNA restriction-modification system"/>
    <property type="evidence" value="ECO:0007669"/>
    <property type="project" value="InterPro"/>
</dbReference>
<dbReference type="Proteomes" id="UP000199118">
    <property type="component" value="Unassembled WGS sequence"/>
</dbReference>
<accession>A0A1H2XD72</accession>
<proteinExistence type="predicted"/>
<dbReference type="Gene3D" id="3.40.1350.10">
    <property type="match status" value="1"/>
</dbReference>
<dbReference type="EMBL" id="FNMZ01000002">
    <property type="protein sequence ID" value="SDW90404.1"/>
    <property type="molecule type" value="Genomic_DNA"/>
</dbReference>
<organism evidence="2 3">
    <name type="scientific">Albimonas donghaensis</name>
    <dbReference type="NCBI Taxonomy" id="356660"/>
    <lineage>
        <taxon>Bacteria</taxon>
        <taxon>Pseudomonadati</taxon>
        <taxon>Pseudomonadota</taxon>
        <taxon>Alphaproteobacteria</taxon>
        <taxon>Rhodobacterales</taxon>
        <taxon>Paracoccaceae</taxon>
        <taxon>Albimonas</taxon>
    </lineage>
</organism>
<evidence type="ECO:0000259" key="1">
    <source>
        <dbReference type="Pfam" id="PF04471"/>
    </source>
</evidence>
<evidence type="ECO:0000313" key="3">
    <source>
        <dbReference type="Proteomes" id="UP000199118"/>
    </source>
</evidence>